<evidence type="ECO:0000313" key="5">
    <source>
        <dbReference type="EMBL" id="CAE0629648.1"/>
    </source>
</evidence>
<dbReference type="GO" id="GO:0019563">
    <property type="term" value="P:glycerol catabolic process"/>
    <property type="evidence" value="ECO:0007669"/>
    <property type="project" value="TreeGrafter"/>
</dbReference>
<gene>
    <name evidence="5" type="ORF">HAKA00212_LOCUS8333</name>
</gene>
<proteinExistence type="predicted"/>
<feature type="compositionally biased region" description="Gly residues" evidence="3">
    <location>
        <begin position="110"/>
        <end position="120"/>
    </location>
</feature>
<dbReference type="GO" id="GO:0005829">
    <property type="term" value="C:cytosol"/>
    <property type="evidence" value="ECO:0007669"/>
    <property type="project" value="TreeGrafter"/>
</dbReference>
<dbReference type="InterPro" id="IPR050861">
    <property type="entry name" value="Dihydroxyacetone_Kinase"/>
</dbReference>
<dbReference type="SUPFAM" id="SSF101473">
    <property type="entry name" value="DhaL-like"/>
    <property type="match status" value="1"/>
</dbReference>
<keyword evidence="1" id="KW-0808">Transferase</keyword>
<evidence type="ECO:0000256" key="1">
    <source>
        <dbReference type="ARBA" id="ARBA00022679"/>
    </source>
</evidence>
<dbReference type="GO" id="GO:0004371">
    <property type="term" value="F:glycerone kinase activity"/>
    <property type="evidence" value="ECO:0007669"/>
    <property type="project" value="InterPro"/>
</dbReference>
<dbReference type="PANTHER" id="PTHR28629">
    <property type="entry name" value="TRIOKINASE/FMN CYCLASE"/>
    <property type="match status" value="1"/>
</dbReference>
<dbReference type="InterPro" id="IPR004007">
    <property type="entry name" value="DhaL_dom"/>
</dbReference>
<keyword evidence="2" id="KW-0418">Kinase</keyword>
<evidence type="ECO:0000256" key="3">
    <source>
        <dbReference type="SAM" id="MobiDB-lite"/>
    </source>
</evidence>
<dbReference type="PROSITE" id="PS51480">
    <property type="entry name" value="DHAL"/>
    <property type="match status" value="1"/>
</dbReference>
<evidence type="ECO:0000259" key="4">
    <source>
        <dbReference type="PROSITE" id="PS51480"/>
    </source>
</evidence>
<feature type="region of interest" description="Disordered" evidence="3">
    <location>
        <begin position="89"/>
        <end position="145"/>
    </location>
</feature>
<evidence type="ECO:0000256" key="2">
    <source>
        <dbReference type="ARBA" id="ARBA00022777"/>
    </source>
</evidence>
<protein>
    <recommendedName>
        <fullName evidence="4">DhaL domain-containing protein</fullName>
    </recommendedName>
</protein>
<dbReference type="Gene3D" id="1.25.40.340">
    <property type="match status" value="1"/>
</dbReference>
<dbReference type="AlphaFoldDB" id="A0A7S3XQV2"/>
<dbReference type="EMBL" id="HBIU01017879">
    <property type="protein sequence ID" value="CAE0629648.1"/>
    <property type="molecule type" value="Transcribed_RNA"/>
</dbReference>
<accession>A0A7S3XQV2</accession>
<reference evidence="5" key="1">
    <citation type="submission" date="2021-01" db="EMBL/GenBank/DDBJ databases">
        <authorList>
            <person name="Corre E."/>
            <person name="Pelletier E."/>
            <person name="Niang G."/>
            <person name="Scheremetjew M."/>
            <person name="Finn R."/>
            <person name="Kale V."/>
            <person name="Holt S."/>
            <person name="Cochrane G."/>
            <person name="Meng A."/>
            <person name="Brown T."/>
            <person name="Cohen L."/>
        </authorList>
    </citation>
    <scope>NUCLEOTIDE SEQUENCE</scope>
    <source>
        <strain evidence="5">CCMP3107</strain>
    </source>
</reference>
<dbReference type="PANTHER" id="PTHR28629:SF4">
    <property type="entry name" value="TRIOKINASE_FMN CYCLASE"/>
    <property type="match status" value="1"/>
</dbReference>
<feature type="domain" description="DhaL" evidence="4">
    <location>
        <begin position="1"/>
        <end position="82"/>
    </location>
</feature>
<dbReference type="Pfam" id="PF02734">
    <property type="entry name" value="Dak2"/>
    <property type="match status" value="1"/>
</dbReference>
<organism evidence="5">
    <name type="scientific">Heterosigma akashiwo</name>
    <name type="common">Chromophytic alga</name>
    <name type="synonym">Heterosigma carterae</name>
    <dbReference type="NCBI Taxonomy" id="2829"/>
    <lineage>
        <taxon>Eukaryota</taxon>
        <taxon>Sar</taxon>
        <taxon>Stramenopiles</taxon>
        <taxon>Ochrophyta</taxon>
        <taxon>Raphidophyceae</taxon>
        <taxon>Chattonellales</taxon>
        <taxon>Chattonellaceae</taxon>
        <taxon>Heterosigma</taxon>
    </lineage>
</organism>
<sequence>MDYGGAKVGSRTMVDALAPAMEAAEAGKSVAEMATAARAGADLTAEMATAHDGRSSYLTTDLCGIPDPGAVAVAAALEAVAHALANLPPPGPQGLDGGSPRYVRPKSALPGGGAPLGGLDGNYSAGRPATRVRAPPGGHSSITFG</sequence>
<name>A0A7S3XQV2_HETAK</name>
<dbReference type="InterPro" id="IPR036117">
    <property type="entry name" value="DhaL_dom_sf"/>
</dbReference>